<organism evidence="1 2">
    <name type="scientific">Pelagibius litoralis</name>
    <dbReference type="NCBI Taxonomy" id="374515"/>
    <lineage>
        <taxon>Bacteria</taxon>
        <taxon>Pseudomonadati</taxon>
        <taxon>Pseudomonadota</taxon>
        <taxon>Alphaproteobacteria</taxon>
        <taxon>Rhodospirillales</taxon>
        <taxon>Rhodovibrionaceae</taxon>
        <taxon>Pelagibius</taxon>
    </lineage>
</organism>
<name>A0A967F3L9_9PROT</name>
<evidence type="ECO:0000313" key="1">
    <source>
        <dbReference type="EMBL" id="NIA72382.1"/>
    </source>
</evidence>
<evidence type="ECO:0000313" key="2">
    <source>
        <dbReference type="Proteomes" id="UP000761264"/>
    </source>
</evidence>
<dbReference type="EMBL" id="JAAQPH010000042">
    <property type="protein sequence ID" value="NIA72382.1"/>
    <property type="molecule type" value="Genomic_DNA"/>
</dbReference>
<keyword evidence="2" id="KW-1185">Reference proteome</keyword>
<reference evidence="1" key="1">
    <citation type="submission" date="2020-03" db="EMBL/GenBank/DDBJ databases">
        <title>Genome of Pelagibius litoralis DSM 21314T.</title>
        <authorList>
            <person name="Wang G."/>
        </authorList>
    </citation>
    <scope>NUCLEOTIDE SEQUENCE</scope>
    <source>
        <strain evidence="1">DSM 21314</strain>
    </source>
</reference>
<dbReference type="Proteomes" id="UP000761264">
    <property type="component" value="Unassembled WGS sequence"/>
</dbReference>
<proteinExistence type="predicted"/>
<protein>
    <submittedName>
        <fullName evidence="1">Uncharacterized protein</fullName>
    </submittedName>
</protein>
<feature type="non-terminal residue" evidence="1">
    <location>
        <position position="1"/>
    </location>
</feature>
<sequence length="405" mass="43481">TEVQDDDGLDFTIAADQVNAIRWMSPGRQLILGTSGGEWSVTSDGPVVTPLDIQVRRESTNGSANILPVRISSIVLFVQRAKRKLREFVFAFETDGFRTPDLTILADHITKSGIREIAYKQEPDSEVFCVREDGILSALTYRREQDVVGWSRHILGGAFAGGHAVVESAATIPGNAVAGTVDSDECWIVVKRTIGGATRRHIEVFEPSFEGPSRQEFDAEASFDAAVLTAQEDAFYVDSGLTYEGAATLTLSGLDHLEGETVRIWGNGATMPDRIVSGGSITLDSAVTKAVVGLGYRHVFQSLKLAAGAAAGTAVGKVKRVHGMTLVLLHATGVKLGPGIDKLEQIPLRDVGDAMDTAVPLFTGERYVSFDGDYERDARIVVAGNDPGPLQILALAPEMKTNEQI</sequence>
<comment type="caution">
    <text evidence="1">The sequence shown here is derived from an EMBL/GenBank/DDBJ whole genome shotgun (WGS) entry which is preliminary data.</text>
</comment>
<gene>
    <name evidence="1" type="ORF">HBA54_27720</name>
</gene>
<accession>A0A967F3L9</accession>
<dbReference type="AlphaFoldDB" id="A0A967F3L9"/>